<dbReference type="PROSITE" id="PS51677">
    <property type="entry name" value="NODB"/>
    <property type="match status" value="1"/>
</dbReference>
<feature type="transmembrane region" description="Helical" evidence="4">
    <location>
        <begin position="1052"/>
        <end position="1072"/>
    </location>
</feature>
<dbReference type="InterPro" id="IPR001223">
    <property type="entry name" value="Glyco_hydro18_cat"/>
</dbReference>
<proteinExistence type="inferred from homology"/>
<dbReference type="Gene3D" id="3.10.50.10">
    <property type="match status" value="1"/>
</dbReference>
<comment type="similarity">
    <text evidence="1">Belongs to the glycosyltransferase 2 family.</text>
</comment>
<evidence type="ECO:0000256" key="4">
    <source>
        <dbReference type="SAM" id="Phobius"/>
    </source>
</evidence>
<feature type="transmembrane region" description="Helical" evidence="4">
    <location>
        <begin position="694"/>
        <end position="713"/>
    </location>
</feature>
<dbReference type="eggNOG" id="COG1215">
    <property type="taxonomic scope" value="Bacteria"/>
</dbReference>
<feature type="domain" description="NodB homology" evidence="5">
    <location>
        <begin position="457"/>
        <end position="650"/>
    </location>
</feature>
<dbReference type="PANTHER" id="PTHR43630">
    <property type="entry name" value="POLY-BETA-1,6-N-ACETYL-D-GLUCOSAMINE SYNTHASE"/>
    <property type="match status" value="1"/>
</dbReference>
<dbReference type="Pfam" id="PF00704">
    <property type="entry name" value="Glyco_hydro_18"/>
    <property type="match status" value="1"/>
</dbReference>
<dbReference type="eggNOG" id="COG3858">
    <property type="taxonomic scope" value="Bacteria"/>
</dbReference>
<comment type="caution">
    <text evidence="7">The sequence shown here is derived from an EMBL/GenBank/DDBJ whole genome shotgun (WGS) entry which is preliminary data.</text>
</comment>
<dbReference type="Proteomes" id="UP000030832">
    <property type="component" value="Unassembled WGS sequence"/>
</dbReference>
<feature type="transmembrane region" description="Helical" evidence="4">
    <location>
        <begin position="986"/>
        <end position="1005"/>
    </location>
</feature>
<dbReference type="InterPro" id="IPR002509">
    <property type="entry name" value="NODB_dom"/>
</dbReference>
<keyword evidence="3" id="KW-0808">Transferase</keyword>
<evidence type="ECO:0000256" key="3">
    <source>
        <dbReference type="ARBA" id="ARBA00022679"/>
    </source>
</evidence>
<evidence type="ECO:0000313" key="7">
    <source>
        <dbReference type="EMBL" id="KHF38455.1"/>
    </source>
</evidence>
<reference evidence="7 8" key="1">
    <citation type="submission" date="2014-09" db="EMBL/GenBank/DDBJ databases">
        <title>Genome sequencing and annotation of Bacillus Okhensis strain Kh10-101T.</title>
        <authorList>
            <person name="Prakash J.S."/>
        </authorList>
    </citation>
    <scope>NUCLEOTIDE SEQUENCE [LARGE SCALE GENOMIC DNA]</scope>
    <source>
        <strain evidence="8">Kh10-101T</strain>
    </source>
</reference>
<dbReference type="Pfam" id="PF00535">
    <property type="entry name" value="Glycos_transf_2"/>
    <property type="match status" value="1"/>
</dbReference>
<dbReference type="eggNOG" id="COG0726">
    <property type="taxonomic scope" value="Bacteria"/>
</dbReference>
<evidence type="ECO:0000259" key="6">
    <source>
        <dbReference type="PROSITE" id="PS51910"/>
    </source>
</evidence>
<dbReference type="InterPro" id="IPR011583">
    <property type="entry name" value="Chitinase_II/V-like_cat"/>
</dbReference>
<dbReference type="InterPro" id="IPR001173">
    <property type="entry name" value="Glyco_trans_2-like"/>
</dbReference>
<dbReference type="InterPro" id="IPR017853">
    <property type="entry name" value="GH"/>
</dbReference>
<protein>
    <submittedName>
        <fullName evidence="7">Uncharacterized protein</fullName>
    </submittedName>
</protein>
<dbReference type="InterPro" id="IPR029044">
    <property type="entry name" value="Nucleotide-diphossugar_trans"/>
</dbReference>
<dbReference type="GO" id="GO:0008061">
    <property type="term" value="F:chitin binding"/>
    <property type="evidence" value="ECO:0007669"/>
    <property type="project" value="InterPro"/>
</dbReference>
<evidence type="ECO:0000256" key="2">
    <source>
        <dbReference type="ARBA" id="ARBA00022676"/>
    </source>
</evidence>
<dbReference type="Gene3D" id="3.90.550.10">
    <property type="entry name" value="Spore Coat Polysaccharide Biosynthesis Protein SpsA, Chain A"/>
    <property type="match status" value="1"/>
</dbReference>
<dbReference type="SUPFAM" id="SSF53448">
    <property type="entry name" value="Nucleotide-diphospho-sugar transferases"/>
    <property type="match status" value="1"/>
</dbReference>
<dbReference type="InterPro" id="IPR029070">
    <property type="entry name" value="Chitinase_insertion_sf"/>
</dbReference>
<dbReference type="Gene3D" id="3.20.20.370">
    <property type="entry name" value="Glycoside hydrolase/deacetylase"/>
    <property type="match status" value="1"/>
</dbReference>
<dbReference type="RefSeq" id="WP_034632663.1">
    <property type="nucleotide sequence ID" value="NZ_JRJU01000039.1"/>
</dbReference>
<keyword evidence="2" id="KW-0328">Glycosyltransferase</keyword>
<dbReference type="GO" id="GO:0005975">
    <property type="term" value="P:carbohydrate metabolic process"/>
    <property type="evidence" value="ECO:0007669"/>
    <property type="project" value="InterPro"/>
</dbReference>
<keyword evidence="4" id="KW-1133">Transmembrane helix</keyword>
<dbReference type="PANTHER" id="PTHR43630:SF1">
    <property type="entry name" value="POLY-BETA-1,6-N-ACETYL-D-GLUCOSAMINE SYNTHASE"/>
    <property type="match status" value="1"/>
</dbReference>
<keyword evidence="4" id="KW-0472">Membrane</keyword>
<evidence type="ECO:0000313" key="8">
    <source>
        <dbReference type="Proteomes" id="UP000030832"/>
    </source>
</evidence>
<feature type="transmembrane region" description="Helical" evidence="4">
    <location>
        <begin position="1011"/>
        <end position="1031"/>
    </location>
</feature>
<dbReference type="Gene3D" id="3.20.20.80">
    <property type="entry name" value="Glycosidases"/>
    <property type="match status" value="1"/>
</dbReference>
<sequence>METKLAQKQKFVFFEGSGKRWRYSKLTFLLSLILIITLIGFIFRGIALEPSLTELSLEGSPIEPISLPVASSEDEASLDSIKEGNQVINQEVYAFYDHNQYQVTNKIAFKNQIDQIDVVIPNWYYVNDQLQIMEEKDREIDEIAQKNQVKIYPRLSFAEDVKQKSINRLLEKPEMRTSLIKNLHQKVKEQGYDGIHIQLEGIGHENKEYFLAFMSELYQDFHSADLIVALHIRPKDSTYDSKLLSEVSDRVVINVFDQHIETGGPGPLASFNWSKEIIESYEGPLDKLVVCLASYGYDWNETSGERATPLFFHNVMDLVTNHGLEVQWDKASLTPYVRYKESGDDHILWFLDGVTFHNQVAIAMNQRVGGIGVWNIGSEDPTIWASLSNGGFNPSALRSIPSILPFSTSGSGDIFRVSKTEEQGKRQVEFDHSIIVDQTYKKYPTPYHIERYGNKEKKIAISFDDGPDPRYTKAILDILKEYDVKAAFFIIGSNAALYPQILKQINEEGHEIGNHTFTHSNILDLSATQMDFELNATQRVIQSATGQSSLLFRPPFLSTNNEGEDRPSLETLKTLLSIQEKGYTIVGSDIDLRDWDGKTADEIFEETKRRVESEAGNIILLHDAGGDRRPTIEALPHIIEYLQAEGYSIVPVSELIDKTRSEVMPSFTSNEGGYKPFYQIGSALYYFIVKIPTIFLYTIIMIGVIRLLILGYYSMKHKRNSQKITFNRGYNPFVSILIAAYNEEKVIRQTIQTILKSNYPHFEVIIVDDGSKDQTSEVIGTHFGSNSKVRLINKINGGKSSALNVGLLEAKGEIIVTLDADTIITEDAVSLFVRHFSNPKVGAVSGNVKIGNIKNLITLWQHVEYVTGFNLEKRAFDQLNCIPVVPGAIGAWRKTAIEEVNNFEEDTLAEDTDVTMKLLREGYYVRCEEGAIAYTEAPETVRSFIKQRYRWIYGILQCVWKHRKATFSMKQKGLGFIAMPNMIYQYVLQAASPLIDILLIIGLLTQNPTLLYFYLGFFLVDFLVTMYSFRLEKESQKPLFFLIIQRFVYRQFFTYVVWKSLVFALKGGLMGWNKLNRTGNVQQPIQKAKVGA</sequence>
<dbReference type="PROSITE" id="PS51910">
    <property type="entry name" value="GH18_2"/>
    <property type="match status" value="1"/>
</dbReference>
<dbReference type="AlphaFoldDB" id="A0A0B0IB02"/>
<dbReference type="InterPro" id="IPR011330">
    <property type="entry name" value="Glyco_hydro/deAcase_b/a-brl"/>
</dbReference>
<accession>A0A0B0IB02</accession>
<organism evidence="7 8">
    <name type="scientific">Halalkalibacter okhensis</name>
    <dbReference type="NCBI Taxonomy" id="333138"/>
    <lineage>
        <taxon>Bacteria</taxon>
        <taxon>Bacillati</taxon>
        <taxon>Bacillota</taxon>
        <taxon>Bacilli</taxon>
        <taxon>Bacillales</taxon>
        <taxon>Bacillaceae</taxon>
        <taxon>Halalkalibacter</taxon>
    </lineage>
</organism>
<dbReference type="SMART" id="SM00636">
    <property type="entry name" value="Glyco_18"/>
    <property type="match status" value="1"/>
</dbReference>
<dbReference type="SUPFAM" id="SSF51445">
    <property type="entry name" value="(Trans)glycosidases"/>
    <property type="match status" value="1"/>
</dbReference>
<dbReference type="EMBL" id="JRJU01000039">
    <property type="protein sequence ID" value="KHF38455.1"/>
    <property type="molecule type" value="Genomic_DNA"/>
</dbReference>
<evidence type="ECO:0000259" key="5">
    <source>
        <dbReference type="PROSITE" id="PS51677"/>
    </source>
</evidence>
<keyword evidence="8" id="KW-1185">Reference proteome</keyword>
<dbReference type="CDD" id="cd06423">
    <property type="entry name" value="CESA_like"/>
    <property type="match status" value="1"/>
</dbReference>
<name>A0A0B0IB02_9BACI</name>
<evidence type="ECO:0000256" key="1">
    <source>
        <dbReference type="ARBA" id="ARBA00006739"/>
    </source>
</evidence>
<gene>
    <name evidence="7" type="ORF">LQ50_21220</name>
</gene>
<dbReference type="GO" id="GO:0016757">
    <property type="term" value="F:glycosyltransferase activity"/>
    <property type="evidence" value="ECO:0007669"/>
    <property type="project" value="UniProtKB-KW"/>
</dbReference>
<dbReference type="SUPFAM" id="SSF88713">
    <property type="entry name" value="Glycoside hydrolase/deacetylase"/>
    <property type="match status" value="1"/>
</dbReference>
<dbReference type="STRING" id="333138.LQ50_21220"/>
<dbReference type="GO" id="GO:0016810">
    <property type="term" value="F:hydrolase activity, acting on carbon-nitrogen (but not peptide) bonds"/>
    <property type="evidence" value="ECO:0007669"/>
    <property type="project" value="InterPro"/>
</dbReference>
<feature type="domain" description="GH18" evidence="6">
    <location>
        <begin position="90"/>
        <end position="394"/>
    </location>
</feature>
<dbReference type="OrthoDB" id="9766299at2"/>
<keyword evidence="4" id="KW-0812">Transmembrane</keyword>
<dbReference type="Pfam" id="PF01522">
    <property type="entry name" value="Polysacc_deac_1"/>
    <property type="match status" value="1"/>
</dbReference>
<feature type="transmembrane region" description="Helical" evidence="4">
    <location>
        <begin position="26"/>
        <end position="47"/>
    </location>
</feature>